<evidence type="ECO:0000256" key="9">
    <source>
        <dbReference type="ARBA" id="ARBA00022679"/>
    </source>
</evidence>
<organism evidence="18 19">
    <name type="scientific">Parvimonas parva</name>
    <dbReference type="NCBI Taxonomy" id="2769485"/>
    <lineage>
        <taxon>Bacteria</taxon>
        <taxon>Bacillati</taxon>
        <taxon>Bacillota</taxon>
        <taxon>Tissierellia</taxon>
        <taxon>Tissierellales</taxon>
        <taxon>Peptoniphilaceae</taxon>
        <taxon>Parvimonas</taxon>
    </lineage>
</organism>
<evidence type="ECO:0000256" key="16">
    <source>
        <dbReference type="RuleBase" id="RU364099"/>
    </source>
</evidence>
<comment type="pathway">
    <text evidence="4 16">Purine metabolism; IMP biosynthesis via salvage pathway; IMP from hypoxanthine: step 1/1.</text>
</comment>
<comment type="function">
    <text evidence="2">Purine salvage pathway enzyme that catalyzes the transfer of the ribosyl-5-phosphate group from 5-phospho-alpha-D-ribose 1-diphosphate (PRPP) to the N9 position of the 6-oxopurines hypoxanthine and guanine to form the corresponding ribonucleotides IMP (inosine 5'-monophosphate) and GMP (guanosine 5'-monophosphate), with the release of PPi.</text>
</comment>
<keyword evidence="7 16" id="KW-0963">Cytoplasm</keyword>
<evidence type="ECO:0000256" key="12">
    <source>
        <dbReference type="ARBA" id="ARBA00022741"/>
    </source>
</evidence>
<dbReference type="Gene3D" id="3.40.50.2020">
    <property type="match status" value="1"/>
</dbReference>
<keyword evidence="12 16" id="KW-0547">Nucleotide-binding</keyword>
<accession>A0ABS1C7R1</accession>
<evidence type="ECO:0000313" key="18">
    <source>
        <dbReference type="EMBL" id="MBK1467929.1"/>
    </source>
</evidence>
<dbReference type="InterPro" id="IPR000836">
    <property type="entry name" value="PRTase_dom"/>
</dbReference>
<evidence type="ECO:0000256" key="14">
    <source>
        <dbReference type="ARBA" id="ARBA00048811"/>
    </source>
</evidence>
<protein>
    <recommendedName>
        <fullName evidence="16">Hypoxanthine phosphoribosyltransferase</fullName>
        <ecNumber evidence="16">2.4.2.8</ecNumber>
    </recommendedName>
</protein>
<evidence type="ECO:0000256" key="11">
    <source>
        <dbReference type="ARBA" id="ARBA00022726"/>
    </source>
</evidence>
<evidence type="ECO:0000256" key="3">
    <source>
        <dbReference type="ARBA" id="ARBA00004496"/>
    </source>
</evidence>
<dbReference type="PANTHER" id="PTHR43340">
    <property type="entry name" value="HYPOXANTHINE-GUANINE PHOSPHORIBOSYLTRANSFERASE"/>
    <property type="match status" value="1"/>
</dbReference>
<dbReference type="Pfam" id="PF00156">
    <property type="entry name" value="Pribosyltran"/>
    <property type="match status" value="1"/>
</dbReference>
<sequence>MKRLDCIVKSDMKELLLDEKTIKNRVEELGKSITEYYENEDAELVVVGILRGSSLFFADLIRNINLPILIDFMAISSYGSSSESGVVKIVKDLEADVTGKNILIVEDIIDTGKTLKYLFNYFKERGAKTVKVSSMLDKPERRLVEISGDFIGFEVPNDFIVGYGLDYNQSYRNLPYIISLKEEVYK</sequence>
<evidence type="ECO:0000259" key="17">
    <source>
        <dbReference type="Pfam" id="PF00156"/>
    </source>
</evidence>
<dbReference type="CDD" id="cd06223">
    <property type="entry name" value="PRTases_typeI"/>
    <property type="match status" value="1"/>
</dbReference>
<keyword evidence="19" id="KW-1185">Reference proteome</keyword>
<proteinExistence type="inferred from homology"/>
<comment type="similarity">
    <text evidence="6 16">Belongs to the purine/pyrimidine phosphoribosyltransferase family.</text>
</comment>
<comment type="cofactor">
    <cofactor evidence="1 16">
        <name>Mg(2+)</name>
        <dbReference type="ChEBI" id="CHEBI:18420"/>
    </cofactor>
</comment>
<evidence type="ECO:0000256" key="2">
    <source>
        <dbReference type="ARBA" id="ARBA00002049"/>
    </source>
</evidence>
<evidence type="ECO:0000256" key="7">
    <source>
        <dbReference type="ARBA" id="ARBA00022490"/>
    </source>
</evidence>
<keyword evidence="9 16" id="KW-0808">Transferase</keyword>
<dbReference type="PANTHER" id="PTHR43340:SF1">
    <property type="entry name" value="HYPOXANTHINE PHOSPHORIBOSYLTRANSFERASE"/>
    <property type="match status" value="1"/>
</dbReference>
<reference evidence="18 19" key="1">
    <citation type="submission" date="2020-09" db="EMBL/GenBank/DDBJ databases">
        <title>Parvimonas S3374 sp. nov.</title>
        <authorList>
            <person name="Buhl M."/>
        </authorList>
    </citation>
    <scope>NUCLEOTIDE SEQUENCE [LARGE SCALE GENOMIC DNA]</scope>
    <source>
        <strain evidence="18 19">S3374</strain>
    </source>
</reference>
<dbReference type="Proteomes" id="UP000823123">
    <property type="component" value="Unassembled WGS sequence"/>
</dbReference>
<gene>
    <name evidence="18" type="primary">hpt</name>
    <name evidence="18" type="ORF">IBJ83_01175</name>
</gene>
<evidence type="ECO:0000256" key="15">
    <source>
        <dbReference type="ARBA" id="ARBA00049402"/>
    </source>
</evidence>
<dbReference type="InterPro" id="IPR029057">
    <property type="entry name" value="PRTase-like"/>
</dbReference>
<dbReference type="EC" id="2.4.2.8" evidence="16"/>
<dbReference type="NCBIfam" id="TIGR01203">
    <property type="entry name" value="HGPRTase"/>
    <property type="match status" value="1"/>
</dbReference>
<evidence type="ECO:0000313" key="19">
    <source>
        <dbReference type="Proteomes" id="UP000823123"/>
    </source>
</evidence>
<dbReference type="InterPro" id="IPR005904">
    <property type="entry name" value="Hxn_phspho_trans"/>
</dbReference>
<feature type="domain" description="Phosphoribosyltransferase" evidence="17">
    <location>
        <begin position="20"/>
        <end position="167"/>
    </location>
</feature>
<comment type="pathway">
    <text evidence="5">Purine metabolism; GMP biosynthesis via salvage pathway; GMP from guanine: step 1/1.</text>
</comment>
<comment type="catalytic activity">
    <reaction evidence="15">
        <text>IMP + diphosphate = hypoxanthine + 5-phospho-alpha-D-ribose 1-diphosphate</text>
        <dbReference type="Rhea" id="RHEA:17973"/>
        <dbReference type="ChEBI" id="CHEBI:17368"/>
        <dbReference type="ChEBI" id="CHEBI:33019"/>
        <dbReference type="ChEBI" id="CHEBI:58017"/>
        <dbReference type="ChEBI" id="CHEBI:58053"/>
        <dbReference type="EC" id="2.4.2.8"/>
    </reaction>
    <physiologicalReaction direction="right-to-left" evidence="15">
        <dbReference type="Rhea" id="RHEA:17975"/>
    </physiologicalReaction>
</comment>
<keyword evidence="8 16" id="KW-0328">Glycosyltransferase</keyword>
<comment type="catalytic activity">
    <reaction evidence="14">
        <text>GMP + diphosphate = guanine + 5-phospho-alpha-D-ribose 1-diphosphate</text>
        <dbReference type="Rhea" id="RHEA:25424"/>
        <dbReference type="ChEBI" id="CHEBI:16235"/>
        <dbReference type="ChEBI" id="CHEBI:33019"/>
        <dbReference type="ChEBI" id="CHEBI:58017"/>
        <dbReference type="ChEBI" id="CHEBI:58115"/>
        <dbReference type="EC" id="2.4.2.8"/>
    </reaction>
    <physiologicalReaction direction="right-to-left" evidence="14">
        <dbReference type="Rhea" id="RHEA:25426"/>
    </physiologicalReaction>
</comment>
<evidence type="ECO:0000256" key="1">
    <source>
        <dbReference type="ARBA" id="ARBA00001946"/>
    </source>
</evidence>
<evidence type="ECO:0000256" key="13">
    <source>
        <dbReference type="ARBA" id="ARBA00022842"/>
    </source>
</evidence>
<evidence type="ECO:0000256" key="10">
    <source>
        <dbReference type="ARBA" id="ARBA00022723"/>
    </source>
</evidence>
<evidence type="ECO:0000256" key="6">
    <source>
        <dbReference type="ARBA" id="ARBA00008391"/>
    </source>
</evidence>
<evidence type="ECO:0000256" key="8">
    <source>
        <dbReference type="ARBA" id="ARBA00022676"/>
    </source>
</evidence>
<keyword evidence="11 16" id="KW-0660">Purine salvage</keyword>
<keyword evidence="13 16" id="KW-0460">Magnesium</keyword>
<comment type="subcellular location">
    <subcellularLocation>
        <location evidence="3 16">Cytoplasm</location>
    </subcellularLocation>
</comment>
<dbReference type="GO" id="GO:0016757">
    <property type="term" value="F:glycosyltransferase activity"/>
    <property type="evidence" value="ECO:0007669"/>
    <property type="project" value="UniProtKB-KW"/>
</dbReference>
<keyword evidence="10 16" id="KW-0479">Metal-binding</keyword>
<dbReference type="EMBL" id="JACVDA010000002">
    <property type="protein sequence ID" value="MBK1467929.1"/>
    <property type="molecule type" value="Genomic_DNA"/>
</dbReference>
<dbReference type="InterPro" id="IPR050408">
    <property type="entry name" value="HGPRT"/>
</dbReference>
<dbReference type="SUPFAM" id="SSF53271">
    <property type="entry name" value="PRTase-like"/>
    <property type="match status" value="1"/>
</dbReference>
<evidence type="ECO:0000256" key="5">
    <source>
        <dbReference type="ARBA" id="ARBA00004676"/>
    </source>
</evidence>
<comment type="caution">
    <text evidence="18">The sequence shown here is derived from an EMBL/GenBank/DDBJ whole genome shotgun (WGS) entry which is preliminary data.</text>
</comment>
<name>A0ABS1C7R1_9FIRM</name>
<dbReference type="RefSeq" id="WP_231698827.1">
    <property type="nucleotide sequence ID" value="NZ_JACVDA010000002.1"/>
</dbReference>
<evidence type="ECO:0000256" key="4">
    <source>
        <dbReference type="ARBA" id="ARBA00004669"/>
    </source>
</evidence>